<evidence type="ECO:0008006" key="2">
    <source>
        <dbReference type="Google" id="ProtNLM"/>
    </source>
</evidence>
<name>A0A3B1A034_9ZZZZ</name>
<dbReference type="AlphaFoldDB" id="A0A3B1A034"/>
<evidence type="ECO:0000313" key="1">
    <source>
        <dbReference type="EMBL" id="VAW97401.1"/>
    </source>
</evidence>
<gene>
    <name evidence="1" type="ORF">MNBD_GAMMA21-2505</name>
</gene>
<dbReference type="SUPFAM" id="SSF52540">
    <property type="entry name" value="P-loop containing nucleoside triphosphate hydrolases"/>
    <property type="match status" value="1"/>
</dbReference>
<proteinExistence type="predicted"/>
<dbReference type="Pfam" id="PF13671">
    <property type="entry name" value="AAA_33"/>
    <property type="match status" value="1"/>
</dbReference>
<sequence length="166" mass="18691">MNSKGTLHFFCGKMAAGKSTKAAEIASEHNAILLSEDEWLKALYADEIKVFDDYLHYSARLKPLLVELVTDMLNRGVSVVMDFPANTLNQRNGFKALFSANNSPHILHYLDVDDELCIHQLKIRSAGLAEGAAFTTEAEFHLVNSYFQPPSEDEGYNMKVYRREST</sequence>
<dbReference type="EMBL" id="UOFR01000049">
    <property type="protein sequence ID" value="VAW97401.1"/>
    <property type="molecule type" value="Genomic_DNA"/>
</dbReference>
<accession>A0A3B1A034</accession>
<protein>
    <recommendedName>
        <fullName evidence="2">Cell division protein ZipA</fullName>
    </recommendedName>
</protein>
<reference evidence="1" key="1">
    <citation type="submission" date="2018-06" db="EMBL/GenBank/DDBJ databases">
        <authorList>
            <person name="Zhirakovskaya E."/>
        </authorList>
    </citation>
    <scope>NUCLEOTIDE SEQUENCE</scope>
</reference>
<dbReference type="Gene3D" id="3.40.50.300">
    <property type="entry name" value="P-loop containing nucleotide triphosphate hydrolases"/>
    <property type="match status" value="1"/>
</dbReference>
<dbReference type="InterPro" id="IPR027417">
    <property type="entry name" value="P-loop_NTPase"/>
</dbReference>
<organism evidence="1">
    <name type="scientific">hydrothermal vent metagenome</name>
    <dbReference type="NCBI Taxonomy" id="652676"/>
    <lineage>
        <taxon>unclassified sequences</taxon>
        <taxon>metagenomes</taxon>
        <taxon>ecological metagenomes</taxon>
    </lineage>
</organism>